<comment type="caution">
    <text evidence="6">The sequence shown here is derived from an EMBL/GenBank/DDBJ whole genome shotgun (WGS) entry which is preliminary data.</text>
</comment>
<keyword evidence="6" id="KW-0282">Flagellum</keyword>
<dbReference type="NCBIfam" id="TIGR00208">
    <property type="entry name" value="fliS"/>
    <property type="match status" value="1"/>
</dbReference>
<evidence type="ECO:0000313" key="7">
    <source>
        <dbReference type="Proteomes" id="UP001431776"/>
    </source>
</evidence>
<sequence length="119" mass="13217">MNGIGAYQQAAVGTQSKGRLIVMLYDGAIKFLKLAVRELEAQNYAAKGQYINRAQDIISELNAVLDMEAGGEIAENLRKLYVFMGRRLSQANAKRDPQMVQEVIALLEELNLSWKTITG</sequence>
<dbReference type="GO" id="GO:0044780">
    <property type="term" value="P:bacterial-type flagellum assembly"/>
    <property type="evidence" value="ECO:0007669"/>
    <property type="project" value="InterPro"/>
</dbReference>
<dbReference type="InterPro" id="IPR036584">
    <property type="entry name" value="FliS_sf"/>
</dbReference>
<reference evidence="6" key="1">
    <citation type="submission" date="2023-05" db="EMBL/GenBank/DDBJ databases">
        <title>Anaerotaeda fermentans gen. nov., sp. nov., a novel anaerobic planctomycete of the new family within the order Sedimentisphaerales isolated from Taman Peninsula, Russia.</title>
        <authorList>
            <person name="Khomyakova M.A."/>
            <person name="Merkel A.Y."/>
            <person name="Slobodkin A.I."/>
        </authorList>
    </citation>
    <scope>NUCLEOTIDE SEQUENCE</scope>
    <source>
        <strain evidence="6">M17dextr</strain>
    </source>
</reference>
<dbReference type="AlphaFoldDB" id="A0AAW6TU41"/>
<dbReference type="Proteomes" id="UP001431776">
    <property type="component" value="Unassembled WGS sequence"/>
</dbReference>
<evidence type="ECO:0000313" key="6">
    <source>
        <dbReference type="EMBL" id="MDI6448165.1"/>
    </source>
</evidence>
<dbReference type="SUPFAM" id="SSF101116">
    <property type="entry name" value="Flagellar export chaperone FliS"/>
    <property type="match status" value="1"/>
</dbReference>
<keyword evidence="5" id="KW-0143">Chaperone</keyword>
<name>A0AAW6TU41_9BACT</name>
<dbReference type="GO" id="GO:0071973">
    <property type="term" value="P:bacterial-type flagellum-dependent cell motility"/>
    <property type="evidence" value="ECO:0007669"/>
    <property type="project" value="TreeGrafter"/>
</dbReference>
<keyword evidence="3" id="KW-0963">Cytoplasm</keyword>
<keyword evidence="7" id="KW-1185">Reference proteome</keyword>
<dbReference type="CDD" id="cd16098">
    <property type="entry name" value="FliS"/>
    <property type="match status" value="1"/>
</dbReference>
<dbReference type="RefSeq" id="WP_349243574.1">
    <property type="nucleotide sequence ID" value="NZ_JASCXX010000003.1"/>
</dbReference>
<evidence type="ECO:0000256" key="1">
    <source>
        <dbReference type="ARBA" id="ARBA00004514"/>
    </source>
</evidence>
<evidence type="ECO:0000256" key="3">
    <source>
        <dbReference type="ARBA" id="ARBA00022490"/>
    </source>
</evidence>
<keyword evidence="6" id="KW-0966">Cell projection</keyword>
<dbReference type="Gene3D" id="1.20.120.340">
    <property type="entry name" value="Flagellar protein FliS"/>
    <property type="match status" value="1"/>
</dbReference>
<dbReference type="EMBL" id="JASCXX010000003">
    <property type="protein sequence ID" value="MDI6448165.1"/>
    <property type="molecule type" value="Genomic_DNA"/>
</dbReference>
<dbReference type="Pfam" id="PF02561">
    <property type="entry name" value="FliS"/>
    <property type="match status" value="1"/>
</dbReference>
<keyword evidence="4" id="KW-1005">Bacterial flagellum biogenesis</keyword>
<keyword evidence="6" id="KW-0969">Cilium</keyword>
<dbReference type="GO" id="GO:0005829">
    <property type="term" value="C:cytosol"/>
    <property type="evidence" value="ECO:0007669"/>
    <property type="project" value="UniProtKB-SubCell"/>
</dbReference>
<protein>
    <submittedName>
        <fullName evidence="6">Flagellar export chaperone FliS</fullName>
    </submittedName>
</protein>
<dbReference type="PANTHER" id="PTHR34773:SF1">
    <property type="entry name" value="FLAGELLAR SECRETION CHAPERONE FLIS"/>
    <property type="match status" value="1"/>
</dbReference>
<comment type="similarity">
    <text evidence="2">Belongs to the FliS family.</text>
</comment>
<evidence type="ECO:0000256" key="5">
    <source>
        <dbReference type="ARBA" id="ARBA00023186"/>
    </source>
</evidence>
<dbReference type="PIRSF" id="PIRSF039090">
    <property type="entry name" value="Flis"/>
    <property type="match status" value="1"/>
</dbReference>
<evidence type="ECO:0000256" key="4">
    <source>
        <dbReference type="ARBA" id="ARBA00022795"/>
    </source>
</evidence>
<dbReference type="PANTHER" id="PTHR34773">
    <property type="entry name" value="FLAGELLAR SECRETION CHAPERONE FLIS"/>
    <property type="match status" value="1"/>
</dbReference>
<gene>
    <name evidence="6" type="primary">fliS</name>
    <name evidence="6" type="ORF">QJ522_03825</name>
</gene>
<comment type="subcellular location">
    <subcellularLocation>
        <location evidence="1">Cytoplasm</location>
        <location evidence="1">Cytosol</location>
    </subcellularLocation>
</comment>
<organism evidence="6 7">
    <name type="scientific">Anaerobaca lacustris</name>
    <dbReference type="NCBI Taxonomy" id="3044600"/>
    <lineage>
        <taxon>Bacteria</taxon>
        <taxon>Pseudomonadati</taxon>
        <taxon>Planctomycetota</taxon>
        <taxon>Phycisphaerae</taxon>
        <taxon>Sedimentisphaerales</taxon>
        <taxon>Anaerobacaceae</taxon>
        <taxon>Anaerobaca</taxon>
    </lineage>
</organism>
<evidence type="ECO:0000256" key="2">
    <source>
        <dbReference type="ARBA" id="ARBA00008787"/>
    </source>
</evidence>
<proteinExistence type="inferred from homology"/>
<accession>A0AAW6TU41</accession>
<dbReference type="InterPro" id="IPR003713">
    <property type="entry name" value="FliS"/>
</dbReference>